<evidence type="ECO:0000313" key="1">
    <source>
        <dbReference type="EMBL" id="KAE8951218.1"/>
    </source>
</evidence>
<name>A0A6A3GB58_9STRA</name>
<reference evidence="1 2" key="1">
    <citation type="submission" date="2018-09" db="EMBL/GenBank/DDBJ databases">
        <title>Genomic investigation of the strawberry pathogen Phytophthora fragariae indicates pathogenicity is determined by transcriptional variation in three key races.</title>
        <authorList>
            <person name="Adams T.M."/>
            <person name="Armitage A.D."/>
            <person name="Sobczyk M.K."/>
            <person name="Bates H.J."/>
            <person name="Dunwell J.M."/>
            <person name="Nellist C.F."/>
            <person name="Harrison R.J."/>
        </authorList>
    </citation>
    <scope>NUCLEOTIDE SEQUENCE [LARGE SCALE GENOMIC DNA]</scope>
    <source>
        <strain evidence="1 2">SCRP245</strain>
    </source>
</reference>
<accession>A0A6A3GB58</accession>
<organism evidence="1 2">
    <name type="scientific">Phytophthora fragariae</name>
    <dbReference type="NCBI Taxonomy" id="53985"/>
    <lineage>
        <taxon>Eukaryota</taxon>
        <taxon>Sar</taxon>
        <taxon>Stramenopiles</taxon>
        <taxon>Oomycota</taxon>
        <taxon>Peronosporomycetes</taxon>
        <taxon>Peronosporales</taxon>
        <taxon>Peronosporaceae</taxon>
        <taxon>Phytophthora</taxon>
    </lineage>
</organism>
<dbReference type="AlphaFoldDB" id="A0A6A3GB58"/>
<evidence type="ECO:0000313" key="2">
    <source>
        <dbReference type="Proteomes" id="UP000460718"/>
    </source>
</evidence>
<protein>
    <submittedName>
        <fullName evidence="1">Uncharacterized protein</fullName>
    </submittedName>
</protein>
<proteinExistence type="predicted"/>
<dbReference type="Proteomes" id="UP000460718">
    <property type="component" value="Unassembled WGS sequence"/>
</dbReference>
<sequence length="36" mass="4068">MRRTTNTPSALRVMRVGKTTTNVTEYTTPESACTYE</sequence>
<gene>
    <name evidence="1" type="ORF">PF011_g33027</name>
</gene>
<comment type="caution">
    <text evidence="1">The sequence shown here is derived from an EMBL/GenBank/DDBJ whole genome shotgun (WGS) entry which is preliminary data.</text>
</comment>
<dbReference type="EMBL" id="QXFW01012206">
    <property type="protein sequence ID" value="KAE8951218.1"/>
    <property type="molecule type" value="Genomic_DNA"/>
</dbReference>